<dbReference type="EMBL" id="FTOR01000010">
    <property type="protein sequence ID" value="SIT31464.1"/>
    <property type="molecule type" value="Genomic_DNA"/>
</dbReference>
<dbReference type="STRING" id="477680.SAMN05421788_110182"/>
<sequence length="141" mass="15459">MKTLLIISTATCILSACSSNQPQPATSPQPAATSLQVQPARRLFASGTYVFTSESHIAFNTDTIKVAKVLSTATTYQITRKTTYQKIICGMIGPAQVLTQYCTGSYDAMTRTMFLIPSGYRLLYQKNGALELNEALYEKVE</sequence>
<protein>
    <recommendedName>
        <fullName evidence="3">Lipoprotein</fullName>
    </recommendedName>
</protein>
<evidence type="ECO:0000313" key="2">
    <source>
        <dbReference type="Proteomes" id="UP000186917"/>
    </source>
</evidence>
<dbReference type="KEGG" id="fln:FLA_0438"/>
<dbReference type="RefSeq" id="WP_076381758.1">
    <property type="nucleotide sequence ID" value="NZ_AP017422.1"/>
</dbReference>
<dbReference type="Proteomes" id="UP000186917">
    <property type="component" value="Unassembled WGS sequence"/>
</dbReference>
<proteinExistence type="predicted"/>
<gene>
    <name evidence="1" type="ORF">SAMN05421788_110182</name>
</gene>
<reference evidence="2" key="1">
    <citation type="submission" date="2017-01" db="EMBL/GenBank/DDBJ databases">
        <authorList>
            <person name="Varghese N."/>
            <person name="Submissions S."/>
        </authorList>
    </citation>
    <scope>NUCLEOTIDE SEQUENCE [LARGE SCALE GENOMIC DNA]</scope>
    <source>
        <strain evidence="2">DSM 21054</strain>
    </source>
</reference>
<dbReference type="PROSITE" id="PS51257">
    <property type="entry name" value="PROKAR_LIPOPROTEIN"/>
    <property type="match status" value="1"/>
</dbReference>
<evidence type="ECO:0000313" key="1">
    <source>
        <dbReference type="EMBL" id="SIT31464.1"/>
    </source>
</evidence>
<accession>A0A173MA81</accession>
<name>A0A173MA81_9BACT</name>
<keyword evidence="2" id="KW-1185">Reference proteome</keyword>
<dbReference type="AlphaFoldDB" id="A0A173MA81"/>
<evidence type="ECO:0008006" key="3">
    <source>
        <dbReference type="Google" id="ProtNLM"/>
    </source>
</evidence>
<organism evidence="1 2">
    <name type="scientific">Filimonas lacunae</name>
    <dbReference type="NCBI Taxonomy" id="477680"/>
    <lineage>
        <taxon>Bacteria</taxon>
        <taxon>Pseudomonadati</taxon>
        <taxon>Bacteroidota</taxon>
        <taxon>Chitinophagia</taxon>
        <taxon>Chitinophagales</taxon>
        <taxon>Chitinophagaceae</taxon>
        <taxon>Filimonas</taxon>
    </lineage>
</organism>